<dbReference type="AlphaFoldDB" id="A0A1X0AM92"/>
<keyword evidence="2" id="KW-1185">Reference proteome</keyword>
<evidence type="ECO:0000313" key="1">
    <source>
        <dbReference type="EMBL" id="ORA31170.1"/>
    </source>
</evidence>
<comment type="caution">
    <text evidence="1">The sequence shown here is derived from an EMBL/GenBank/DDBJ whole genome shotgun (WGS) entry which is preliminary data.</text>
</comment>
<sequence length="194" mass="21395">MLTQIQTAATRVLEVAGSAVGIRLGVEEPPHTARPLVPGVEIRQYGPRIAAQTHVLANEEAARSAGFRRLARYIFGANQQREPIAMTMPVGQQGSEQQSWVIRFYLPAGSTLQSLPAPDDERVSLVELAPETVAVLRFSGDRGPSRTAEKTRQLRETLRDYGFAPVGEPSAWFYDPPWTLACLRRNEIAISVET</sequence>
<gene>
    <name evidence="1" type="ORF">BST13_26120</name>
</gene>
<name>A0A1X0AM92_9MYCO</name>
<dbReference type="InterPro" id="IPR006917">
    <property type="entry name" value="SOUL_heme-bd"/>
</dbReference>
<dbReference type="Proteomes" id="UP000192448">
    <property type="component" value="Unassembled WGS sequence"/>
</dbReference>
<dbReference type="PANTHER" id="PTHR11220">
    <property type="entry name" value="HEME-BINDING PROTEIN-RELATED"/>
    <property type="match status" value="1"/>
</dbReference>
<organism evidence="1 2">
    <name type="scientific">Mycobacterium aquaticum</name>
    <dbReference type="NCBI Taxonomy" id="1927124"/>
    <lineage>
        <taxon>Bacteria</taxon>
        <taxon>Bacillati</taxon>
        <taxon>Actinomycetota</taxon>
        <taxon>Actinomycetes</taxon>
        <taxon>Mycobacteriales</taxon>
        <taxon>Mycobacteriaceae</taxon>
        <taxon>Mycobacterium</taxon>
    </lineage>
</organism>
<accession>A0A1X0AM92</accession>
<reference evidence="1 2" key="1">
    <citation type="submission" date="2017-02" db="EMBL/GenBank/DDBJ databases">
        <title>The new phylogeny of genus Mycobacterium.</title>
        <authorList>
            <person name="Tortoli E."/>
            <person name="Trovato A."/>
            <person name="Cirillo D.M."/>
        </authorList>
    </citation>
    <scope>NUCLEOTIDE SEQUENCE [LARGE SCALE GENOMIC DNA]</scope>
    <source>
        <strain evidence="1 2">RW6</strain>
    </source>
</reference>
<dbReference type="InterPro" id="IPR011256">
    <property type="entry name" value="Reg_factor_effector_dom_sf"/>
</dbReference>
<protein>
    <submittedName>
        <fullName evidence="1">Heme-binding protein</fullName>
    </submittedName>
</protein>
<dbReference type="OrthoDB" id="2156220at2"/>
<dbReference type="Gene3D" id="3.20.80.10">
    <property type="entry name" value="Regulatory factor, effector binding domain"/>
    <property type="match status" value="1"/>
</dbReference>
<dbReference type="SUPFAM" id="SSF55136">
    <property type="entry name" value="Probable bacterial effector-binding domain"/>
    <property type="match status" value="1"/>
</dbReference>
<dbReference type="PANTHER" id="PTHR11220:SF58">
    <property type="entry name" value="SOUL HEME-BINDING FAMILY PROTEIN"/>
    <property type="match status" value="1"/>
</dbReference>
<evidence type="ECO:0000313" key="2">
    <source>
        <dbReference type="Proteomes" id="UP000192448"/>
    </source>
</evidence>
<dbReference type="STRING" id="1927124.BST13_26120"/>
<dbReference type="Pfam" id="PF04832">
    <property type="entry name" value="SOUL"/>
    <property type="match status" value="1"/>
</dbReference>
<dbReference type="EMBL" id="MVHF01000033">
    <property type="protein sequence ID" value="ORA31170.1"/>
    <property type="molecule type" value="Genomic_DNA"/>
</dbReference>
<dbReference type="RefSeq" id="WP_083167076.1">
    <property type="nucleotide sequence ID" value="NZ_MVHF01000033.1"/>
</dbReference>
<proteinExistence type="predicted"/>